<dbReference type="RefSeq" id="XP_014630813.1">
    <property type="nucleotide sequence ID" value="XM_014775327.3"/>
</dbReference>
<evidence type="ECO:0000313" key="2">
    <source>
        <dbReference type="EMBL" id="KRH56569.1"/>
    </source>
</evidence>
<evidence type="ECO:0000313" key="4">
    <source>
        <dbReference type="Proteomes" id="UP000008827"/>
    </source>
</evidence>
<evidence type="ECO:0000313" key="3">
    <source>
        <dbReference type="EnsemblPlants" id="KRH56569"/>
    </source>
</evidence>
<dbReference type="EnsemblPlants" id="KRH56569">
    <property type="protein sequence ID" value="KRH56569"/>
    <property type="gene ID" value="GLYMA_05G005000"/>
</dbReference>
<protein>
    <submittedName>
        <fullName evidence="2 3">Uncharacterized protein</fullName>
    </submittedName>
</protein>
<keyword evidence="1" id="KW-0812">Transmembrane</keyword>
<dbReference type="HOGENOM" id="CLU_095874_0_0_1"/>
<dbReference type="GeneID" id="100787055"/>
<accession>K7KNM2</accession>
<sequence length="260" mass="29396">MKGQTQATKLVNLYRFCVSSSSSSISRFNHFTLTTTDYNKFKFACAKAKNLQLSLSQRAFVFLSPLNVAANYLRSYRVSGSYICSGSILGVSIASAPIIAHAMDVAGDALVDDHESQDLSEEEIDVHHLLRLARKLWLPAFFFLTVLSNLGDSITILFIKLTLFLLSTKPSPFSVYVFVDKLCQQHMRQETRFFKAKSLYASKVEVQDYKLLCLADVEVRDQKFTLVGVLGSWWPIPHLPFWEAFSFVRNRIGSILVKTT</sequence>
<dbReference type="PaxDb" id="3847-GLYMA05G08800.4"/>
<dbReference type="Gramene" id="KRH56569">
    <property type="protein sequence ID" value="KRH56569"/>
    <property type="gene ID" value="GLYMA_05G005000"/>
</dbReference>
<name>K7KNM2_SOYBN</name>
<reference evidence="2 3" key="1">
    <citation type="journal article" date="2010" name="Nature">
        <title>Genome sequence of the palaeopolyploid soybean.</title>
        <authorList>
            <person name="Schmutz J."/>
            <person name="Cannon S.B."/>
            <person name="Schlueter J."/>
            <person name="Ma J."/>
            <person name="Mitros T."/>
            <person name="Nelson W."/>
            <person name="Hyten D.L."/>
            <person name="Song Q."/>
            <person name="Thelen J.J."/>
            <person name="Cheng J."/>
            <person name="Xu D."/>
            <person name="Hellsten U."/>
            <person name="May G.D."/>
            <person name="Yu Y."/>
            <person name="Sakurai T."/>
            <person name="Umezawa T."/>
            <person name="Bhattacharyya M.K."/>
            <person name="Sandhu D."/>
            <person name="Valliyodan B."/>
            <person name="Lindquist E."/>
            <person name="Peto M."/>
            <person name="Grant D."/>
            <person name="Shu S."/>
            <person name="Goodstein D."/>
            <person name="Barry K."/>
            <person name="Futrell-Griggs M."/>
            <person name="Abernathy B."/>
            <person name="Du J."/>
            <person name="Tian Z."/>
            <person name="Zhu L."/>
            <person name="Gill N."/>
            <person name="Joshi T."/>
            <person name="Libault M."/>
            <person name="Sethuraman A."/>
            <person name="Zhang X.-C."/>
            <person name="Shinozaki K."/>
            <person name="Nguyen H.T."/>
            <person name="Wing R.A."/>
            <person name="Cregan P."/>
            <person name="Specht J."/>
            <person name="Grimwood J."/>
            <person name="Rokhsar D."/>
            <person name="Stacey G."/>
            <person name="Shoemaker R.C."/>
            <person name="Jackson S.A."/>
        </authorList>
    </citation>
    <scope>NUCLEOTIDE SEQUENCE [LARGE SCALE GENOMIC DNA]</scope>
    <source>
        <strain evidence="3">cv. Williams 82</strain>
        <tissue evidence="2">Callus</tissue>
    </source>
</reference>
<evidence type="ECO:0000256" key="1">
    <source>
        <dbReference type="SAM" id="Phobius"/>
    </source>
</evidence>
<keyword evidence="4" id="KW-1185">Reference proteome</keyword>
<proteinExistence type="predicted"/>
<reference evidence="3" key="2">
    <citation type="submission" date="2018-02" db="UniProtKB">
        <authorList>
            <consortium name="EnsemblPlants"/>
        </authorList>
    </citation>
    <scope>IDENTIFICATION</scope>
    <source>
        <strain evidence="3">Williams 82</strain>
    </source>
</reference>
<dbReference type="ExpressionAtlas" id="K7KNM2">
    <property type="expression patterns" value="baseline and differential"/>
</dbReference>
<dbReference type="OrthoDB" id="748084at2759"/>
<dbReference type="Proteomes" id="UP000008827">
    <property type="component" value="Chromosome 5"/>
</dbReference>
<dbReference type="eggNOG" id="ENOG502S01N">
    <property type="taxonomic scope" value="Eukaryota"/>
</dbReference>
<feature type="transmembrane region" description="Helical" evidence="1">
    <location>
        <begin position="136"/>
        <end position="159"/>
    </location>
</feature>
<dbReference type="AlphaFoldDB" id="K7KNM2"/>
<organism evidence="3">
    <name type="scientific">Glycine max</name>
    <name type="common">Soybean</name>
    <name type="synonym">Glycine hispida</name>
    <dbReference type="NCBI Taxonomy" id="3847"/>
    <lineage>
        <taxon>Eukaryota</taxon>
        <taxon>Viridiplantae</taxon>
        <taxon>Streptophyta</taxon>
        <taxon>Embryophyta</taxon>
        <taxon>Tracheophyta</taxon>
        <taxon>Spermatophyta</taxon>
        <taxon>Magnoliopsida</taxon>
        <taxon>eudicotyledons</taxon>
        <taxon>Gunneridae</taxon>
        <taxon>Pentapetalae</taxon>
        <taxon>rosids</taxon>
        <taxon>fabids</taxon>
        <taxon>Fabales</taxon>
        <taxon>Fabaceae</taxon>
        <taxon>Papilionoideae</taxon>
        <taxon>50 kb inversion clade</taxon>
        <taxon>NPAAA clade</taxon>
        <taxon>indigoferoid/millettioid clade</taxon>
        <taxon>Phaseoleae</taxon>
        <taxon>Glycine</taxon>
        <taxon>Glycine subgen. Soja</taxon>
    </lineage>
</organism>
<keyword evidence="1" id="KW-1133">Transmembrane helix</keyword>
<feature type="transmembrane region" description="Helical" evidence="1">
    <location>
        <begin position="82"/>
        <end position="103"/>
    </location>
</feature>
<dbReference type="EMBL" id="CM000838">
    <property type="protein sequence ID" value="KRH56569.1"/>
    <property type="molecule type" value="Genomic_DNA"/>
</dbReference>
<keyword evidence="1" id="KW-0472">Membrane</keyword>
<reference evidence="2" key="3">
    <citation type="submission" date="2018-07" db="EMBL/GenBank/DDBJ databases">
        <title>WGS assembly of Glycine max.</title>
        <authorList>
            <person name="Schmutz J."/>
            <person name="Cannon S."/>
            <person name="Schlueter J."/>
            <person name="Ma J."/>
            <person name="Mitros T."/>
            <person name="Nelson W."/>
            <person name="Hyten D."/>
            <person name="Song Q."/>
            <person name="Thelen J."/>
            <person name="Cheng J."/>
            <person name="Xu D."/>
            <person name="Hellsten U."/>
            <person name="May G."/>
            <person name="Yu Y."/>
            <person name="Sakurai T."/>
            <person name="Umezawa T."/>
            <person name="Bhattacharyya M."/>
            <person name="Sandhu D."/>
            <person name="Valliyodan B."/>
            <person name="Lindquist E."/>
            <person name="Peto M."/>
            <person name="Grant D."/>
            <person name="Shu S."/>
            <person name="Goodstein D."/>
            <person name="Barry K."/>
            <person name="Futrell-Griggs M."/>
            <person name="Abernathy B."/>
            <person name="Du J."/>
            <person name="Tian Z."/>
            <person name="Zhu L."/>
            <person name="Gill N."/>
            <person name="Joshi T."/>
            <person name="Libault M."/>
            <person name="Sethuraman A."/>
            <person name="Zhang X."/>
            <person name="Shinozaki K."/>
            <person name="Nguyen H."/>
            <person name="Wing R."/>
            <person name="Cregan P."/>
            <person name="Specht J."/>
            <person name="Grimwood J."/>
            <person name="Rokhsar D."/>
            <person name="Stacey G."/>
            <person name="Shoemaker R."/>
            <person name="Jackson S."/>
        </authorList>
    </citation>
    <scope>NUCLEOTIDE SEQUENCE</scope>
    <source>
        <tissue evidence="2">Callus</tissue>
    </source>
</reference>
<gene>
    <name evidence="3" type="primary">LOC100787055</name>
    <name evidence="2" type="ORF">GLYMA_05G005000</name>
</gene>